<keyword evidence="3" id="KW-1185">Reference proteome</keyword>
<dbReference type="Proteomes" id="UP000000271">
    <property type="component" value="Chromosome"/>
</dbReference>
<sequence>MGKRDPDMQRNIIMVELALLAVLFGCLSEYPDQENDPAGDE</sequence>
<proteinExistence type="predicted"/>
<feature type="transmembrane region" description="Helical" evidence="1">
    <location>
        <begin position="12"/>
        <end position="30"/>
    </location>
</feature>
<gene>
    <name evidence="2" type="ordered locus">Bsel_2949</name>
</gene>
<evidence type="ECO:0000313" key="2">
    <source>
        <dbReference type="EMBL" id="ADI00437.1"/>
    </source>
</evidence>
<name>D6XZT5_BACIE</name>
<keyword evidence="1" id="KW-1133">Transmembrane helix</keyword>
<dbReference type="EMBL" id="CP001791">
    <property type="protein sequence ID" value="ADI00437.1"/>
    <property type="molecule type" value="Genomic_DNA"/>
</dbReference>
<protein>
    <submittedName>
        <fullName evidence="2">Uncharacterized protein</fullName>
    </submittedName>
</protein>
<accession>D6XZT5</accession>
<reference evidence="2" key="1">
    <citation type="submission" date="2009-10" db="EMBL/GenBank/DDBJ databases">
        <title>Complete sequence of Bacillus selenitireducens MLS10.</title>
        <authorList>
            <consortium name="US DOE Joint Genome Institute"/>
            <person name="Lucas S."/>
            <person name="Copeland A."/>
            <person name="Lapidus A."/>
            <person name="Glavina del Rio T."/>
            <person name="Dalin E."/>
            <person name="Tice H."/>
            <person name="Bruce D."/>
            <person name="Goodwin L."/>
            <person name="Pitluck S."/>
            <person name="Sims D."/>
            <person name="Brettin T."/>
            <person name="Detter J.C."/>
            <person name="Han C."/>
            <person name="Larimer F."/>
            <person name="Land M."/>
            <person name="Hauser L."/>
            <person name="Kyrpides N."/>
            <person name="Ovchinnikova G."/>
            <person name="Stolz J."/>
        </authorList>
    </citation>
    <scope>NUCLEOTIDE SEQUENCE [LARGE SCALE GENOMIC DNA]</scope>
    <source>
        <strain evidence="2">MLS10</strain>
    </source>
</reference>
<keyword evidence="1" id="KW-0812">Transmembrane</keyword>
<dbReference type="HOGENOM" id="CLU_3265701_0_0_9"/>
<evidence type="ECO:0000256" key="1">
    <source>
        <dbReference type="SAM" id="Phobius"/>
    </source>
</evidence>
<organism evidence="2 3">
    <name type="scientific">Bacillus selenitireducens (strain ATCC 700615 / DSM 15326 / MLS10)</name>
    <dbReference type="NCBI Taxonomy" id="439292"/>
    <lineage>
        <taxon>Bacteria</taxon>
        <taxon>Bacillati</taxon>
        <taxon>Bacillota</taxon>
        <taxon>Bacilli</taxon>
        <taxon>Bacillales</taxon>
        <taxon>Bacillaceae</taxon>
        <taxon>Salisediminibacterium</taxon>
    </lineage>
</organism>
<dbReference type="AlphaFoldDB" id="D6XZT5"/>
<evidence type="ECO:0000313" key="3">
    <source>
        <dbReference type="Proteomes" id="UP000000271"/>
    </source>
</evidence>
<dbReference type="KEGG" id="bse:Bsel_2949"/>
<keyword evidence="1" id="KW-0472">Membrane</keyword>
<dbReference type="RefSeq" id="WP_013173849.1">
    <property type="nucleotide sequence ID" value="NC_014219.1"/>
</dbReference>